<name>K1RKA2_MAGGI</name>
<evidence type="ECO:0000256" key="4">
    <source>
        <dbReference type="ARBA" id="ARBA00022833"/>
    </source>
</evidence>
<dbReference type="InterPro" id="IPR011042">
    <property type="entry name" value="6-blade_b-propeller_TolB-like"/>
</dbReference>
<dbReference type="SUPFAM" id="SSF57850">
    <property type="entry name" value="RING/U-box"/>
    <property type="match status" value="1"/>
</dbReference>
<dbReference type="InterPro" id="IPR027370">
    <property type="entry name" value="Znf-RING_euk"/>
</dbReference>
<dbReference type="PROSITE" id="PS50119">
    <property type="entry name" value="ZF_BBOX"/>
    <property type="match status" value="2"/>
</dbReference>
<feature type="region of interest" description="Disordered" evidence="6">
    <location>
        <begin position="1"/>
        <end position="32"/>
    </location>
</feature>
<dbReference type="CDD" id="cd19757">
    <property type="entry name" value="Bbox1"/>
    <property type="match status" value="1"/>
</dbReference>
<evidence type="ECO:0000256" key="6">
    <source>
        <dbReference type="SAM" id="MobiDB-lite"/>
    </source>
</evidence>
<dbReference type="InterPro" id="IPR000315">
    <property type="entry name" value="Znf_B-box"/>
</dbReference>
<dbReference type="InterPro" id="IPR001841">
    <property type="entry name" value="Znf_RING"/>
</dbReference>
<feature type="compositionally biased region" description="Polar residues" evidence="6">
    <location>
        <begin position="1"/>
        <end position="11"/>
    </location>
</feature>
<dbReference type="SUPFAM" id="SSF57845">
    <property type="entry name" value="B-box zinc-binding domain"/>
    <property type="match status" value="1"/>
</dbReference>
<protein>
    <submittedName>
        <fullName evidence="7">Tripartite motif-containing protein 45</fullName>
    </submittedName>
</protein>
<feature type="coiled-coil region" evidence="5">
    <location>
        <begin position="200"/>
        <end position="250"/>
    </location>
</feature>
<feature type="compositionally biased region" description="Basic and acidic residues" evidence="6">
    <location>
        <begin position="12"/>
        <end position="30"/>
    </location>
</feature>
<organism evidence="7">
    <name type="scientific">Magallana gigas</name>
    <name type="common">Pacific oyster</name>
    <name type="synonym">Crassostrea gigas</name>
    <dbReference type="NCBI Taxonomy" id="29159"/>
    <lineage>
        <taxon>Eukaryota</taxon>
        <taxon>Metazoa</taxon>
        <taxon>Spiralia</taxon>
        <taxon>Lophotrochozoa</taxon>
        <taxon>Mollusca</taxon>
        <taxon>Bivalvia</taxon>
        <taxon>Autobranchia</taxon>
        <taxon>Pteriomorphia</taxon>
        <taxon>Ostreida</taxon>
        <taxon>Ostreoidea</taxon>
        <taxon>Ostreidae</taxon>
        <taxon>Magallana</taxon>
    </lineage>
</organism>
<dbReference type="InterPro" id="IPR013083">
    <property type="entry name" value="Znf_RING/FYVE/PHD"/>
</dbReference>
<sequence length="640" mass="72705">MASPTSGQGSSDDLRDAKVQQKNEVGRQSKDPNSLKCTLCYDNFKDPRLLDCYHSFCNDCLKYQIEAKNAKSTYNCTLCGAESNVPHNIEEGFPKNLYYIKKDGNAIVKCDVCGEKTRAEFYCFSCEQNFCSFCLRMHSKLQGTKSHQIVTIDEKGDRKVSQGLSLCAQHSSQELKYFCVTCKEPICMDCNMTFHKSHECKNMSEAVVEYKQALENAIEETEHKKFIAKMANEKSQAQKSKNKMLDKEERLLEIIKEQAQLFHKLVDEIQDEYSGQVLEYTPDNSVIKECEKIKLQYLGLYEFSDILLQQGNDIDIILHGTKLIERLKSVKCATVQAPKTDNANLSFVKGLMMKEKVRDLFGVLSVASDDEESGNLKLLKRFDCEIEEELVTGITCLDDDKAWVCIGNQGVAKLFDIRGTCLDSFVCDYKLDDIACDGQGNLFFSCNAKKKVIKTNGNADPKTFLRTKGCARGLAYNQESNALIVSLTEKDVFFNCSENPPASMVKMVNMETEKRVMGRNMMKYPARLAINKKENWFIISDWISLQVQLTDSEGNQLNYFDGKSPDSKEESEFIPRGVCCDSEGRVYVVNTGDNSVYRLTANGRFDKKLIELDQCWSLACDRKNRLWVGTQNGKMYIFQI</sequence>
<dbReference type="InterPro" id="IPR017907">
    <property type="entry name" value="Znf_RING_CS"/>
</dbReference>
<keyword evidence="2" id="KW-0479">Metal-binding</keyword>
<evidence type="ECO:0000256" key="5">
    <source>
        <dbReference type="SAM" id="Coils"/>
    </source>
</evidence>
<evidence type="ECO:0000256" key="2">
    <source>
        <dbReference type="ARBA" id="ARBA00022723"/>
    </source>
</evidence>
<dbReference type="EMBL" id="JH817038">
    <property type="protein sequence ID" value="EKC34696.1"/>
    <property type="molecule type" value="Genomic_DNA"/>
</dbReference>
<dbReference type="PROSITE" id="PS50089">
    <property type="entry name" value="ZF_RING_2"/>
    <property type="match status" value="1"/>
</dbReference>
<dbReference type="SUPFAM" id="SSF63829">
    <property type="entry name" value="Calcium-dependent phosphotriesterase"/>
    <property type="match status" value="1"/>
</dbReference>
<evidence type="ECO:0000256" key="3">
    <source>
        <dbReference type="ARBA" id="ARBA00022771"/>
    </source>
</evidence>
<keyword evidence="1" id="KW-0597">Phosphoprotein</keyword>
<evidence type="ECO:0000313" key="7">
    <source>
        <dbReference type="EMBL" id="EKC34696.1"/>
    </source>
</evidence>
<dbReference type="SMART" id="SM00336">
    <property type="entry name" value="BBOX"/>
    <property type="match status" value="2"/>
</dbReference>
<dbReference type="AlphaFoldDB" id="K1RKA2"/>
<dbReference type="SMART" id="SM00184">
    <property type="entry name" value="RING"/>
    <property type="match status" value="2"/>
</dbReference>
<gene>
    <name evidence="7" type="ORF">CGI_10026833</name>
</gene>
<dbReference type="Pfam" id="PF13445">
    <property type="entry name" value="zf-RING_UBOX"/>
    <property type="match status" value="1"/>
</dbReference>
<reference evidence="7" key="1">
    <citation type="journal article" date="2012" name="Nature">
        <title>The oyster genome reveals stress adaptation and complexity of shell formation.</title>
        <authorList>
            <person name="Zhang G."/>
            <person name="Fang X."/>
            <person name="Guo X."/>
            <person name="Li L."/>
            <person name="Luo R."/>
            <person name="Xu F."/>
            <person name="Yang P."/>
            <person name="Zhang L."/>
            <person name="Wang X."/>
            <person name="Qi H."/>
            <person name="Xiong Z."/>
            <person name="Que H."/>
            <person name="Xie Y."/>
            <person name="Holland P.W."/>
            <person name="Paps J."/>
            <person name="Zhu Y."/>
            <person name="Wu F."/>
            <person name="Chen Y."/>
            <person name="Wang J."/>
            <person name="Peng C."/>
            <person name="Meng J."/>
            <person name="Yang L."/>
            <person name="Liu J."/>
            <person name="Wen B."/>
            <person name="Zhang N."/>
            <person name="Huang Z."/>
            <person name="Zhu Q."/>
            <person name="Feng Y."/>
            <person name="Mount A."/>
            <person name="Hedgecock D."/>
            <person name="Xu Z."/>
            <person name="Liu Y."/>
            <person name="Domazet-Loso T."/>
            <person name="Du Y."/>
            <person name="Sun X."/>
            <person name="Zhang S."/>
            <person name="Liu B."/>
            <person name="Cheng P."/>
            <person name="Jiang X."/>
            <person name="Li J."/>
            <person name="Fan D."/>
            <person name="Wang W."/>
            <person name="Fu W."/>
            <person name="Wang T."/>
            <person name="Wang B."/>
            <person name="Zhang J."/>
            <person name="Peng Z."/>
            <person name="Li Y."/>
            <person name="Li N."/>
            <person name="Wang J."/>
            <person name="Chen M."/>
            <person name="He Y."/>
            <person name="Tan F."/>
            <person name="Song X."/>
            <person name="Zheng Q."/>
            <person name="Huang R."/>
            <person name="Yang H."/>
            <person name="Du X."/>
            <person name="Chen L."/>
            <person name="Yang M."/>
            <person name="Gaffney P.M."/>
            <person name="Wang S."/>
            <person name="Luo L."/>
            <person name="She Z."/>
            <person name="Ming Y."/>
            <person name="Huang W."/>
            <person name="Zhang S."/>
            <person name="Huang B."/>
            <person name="Zhang Y."/>
            <person name="Qu T."/>
            <person name="Ni P."/>
            <person name="Miao G."/>
            <person name="Wang J."/>
            <person name="Wang Q."/>
            <person name="Steinberg C.E."/>
            <person name="Wang H."/>
            <person name="Li N."/>
            <person name="Qian L."/>
            <person name="Zhang G."/>
            <person name="Li Y."/>
            <person name="Yang H."/>
            <person name="Liu X."/>
            <person name="Wang J."/>
            <person name="Yin Y."/>
            <person name="Wang J."/>
        </authorList>
    </citation>
    <scope>NUCLEOTIDE SEQUENCE [LARGE SCALE GENOMIC DNA]</scope>
    <source>
        <strain evidence="7">05x7-T-G4-1.051#20</strain>
    </source>
</reference>
<dbReference type="Gene3D" id="3.30.40.10">
    <property type="entry name" value="Zinc/RING finger domain, C3HC4 (zinc finger)"/>
    <property type="match status" value="1"/>
</dbReference>
<dbReference type="PANTHER" id="PTHR25462">
    <property type="entry name" value="BONUS, ISOFORM C-RELATED"/>
    <property type="match status" value="1"/>
</dbReference>
<dbReference type="InParanoid" id="K1RKA2"/>
<dbReference type="Pfam" id="PF00643">
    <property type="entry name" value="zf-B_box"/>
    <property type="match status" value="2"/>
</dbReference>
<dbReference type="GO" id="GO:0008270">
    <property type="term" value="F:zinc ion binding"/>
    <property type="evidence" value="ECO:0007669"/>
    <property type="project" value="UniProtKB-KW"/>
</dbReference>
<keyword evidence="5" id="KW-0175">Coiled coil</keyword>
<dbReference type="PROSITE" id="PS00518">
    <property type="entry name" value="ZF_RING_1"/>
    <property type="match status" value="1"/>
</dbReference>
<accession>K1RKA2</accession>
<proteinExistence type="predicted"/>
<dbReference type="PANTHER" id="PTHR25462:SF296">
    <property type="entry name" value="MEIOTIC P26, ISOFORM F"/>
    <property type="match status" value="1"/>
</dbReference>
<keyword evidence="4" id="KW-0862">Zinc</keyword>
<dbReference type="HOGENOM" id="CLU_008645_6_1_1"/>
<dbReference type="Gene3D" id="2.120.10.30">
    <property type="entry name" value="TolB, C-terminal domain"/>
    <property type="match status" value="1"/>
</dbReference>
<evidence type="ECO:0000256" key="1">
    <source>
        <dbReference type="ARBA" id="ARBA00022553"/>
    </source>
</evidence>
<dbReference type="Gene3D" id="3.30.160.60">
    <property type="entry name" value="Classic Zinc Finger"/>
    <property type="match status" value="1"/>
</dbReference>
<keyword evidence="3" id="KW-0863">Zinc-finger</keyword>
<dbReference type="InterPro" id="IPR047153">
    <property type="entry name" value="TRIM45/56/19-like"/>
</dbReference>